<evidence type="ECO:0000256" key="2">
    <source>
        <dbReference type="ARBA" id="ARBA00022490"/>
    </source>
</evidence>
<protein>
    <recommendedName>
        <fullName evidence="6">Pericentrin/AKAP-450 centrosomal targeting domain-containing protein</fullName>
    </recommendedName>
</protein>
<keyword evidence="2" id="KW-0963">Cytoplasm</keyword>
<dbReference type="EMBL" id="CAJNOG010000854">
    <property type="protein sequence ID" value="CAF1371261.1"/>
    <property type="molecule type" value="Genomic_DNA"/>
</dbReference>
<evidence type="ECO:0000256" key="1">
    <source>
        <dbReference type="ARBA" id="ARBA00004300"/>
    </source>
</evidence>
<dbReference type="PANTHER" id="PTHR44981:SF2">
    <property type="entry name" value="PERICENTRIN-LIKE PROTEIN, ISOFORM F"/>
    <property type="match status" value="1"/>
</dbReference>
<organism evidence="7 9">
    <name type="scientific">Adineta steineri</name>
    <dbReference type="NCBI Taxonomy" id="433720"/>
    <lineage>
        <taxon>Eukaryota</taxon>
        <taxon>Metazoa</taxon>
        <taxon>Spiralia</taxon>
        <taxon>Gnathifera</taxon>
        <taxon>Rotifera</taxon>
        <taxon>Eurotatoria</taxon>
        <taxon>Bdelloidea</taxon>
        <taxon>Adinetida</taxon>
        <taxon>Adinetidae</taxon>
        <taxon>Adineta</taxon>
    </lineage>
</organism>
<dbReference type="GO" id="GO:0005813">
    <property type="term" value="C:centrosome"/>
    <property type="evidence" value="ECO:0007669"/>
    <property type="project" value="UniProtKB-SubCell"/>
</dbReference>
<keyword evidence="5" id="KW-0206">Cytoskeleton</keyword>
<dbReference type="Proteomes" id="UP000663845">
    <property type="component" value="Unassembled WGS sequence"/>
</dbReference>
<accession>A0A815IW71</accession>
<evidence type="ECO:0000313" key="8">
    <source>
        <dbReference type="EMBL" id="CAF3724393.1"/>
    </source>
</evidence>
<dbReference type="Pfam" id="PF10495">
    <property type="entry name" value="PACT_coil_coil"/>
    <property type="match status" value="1"/>
</dbReference>
<dbReference type="GO" id="GO:0005737">
    <property type="term" value="C:cytoplasm"/>
    <property type="evidence" value="ECO:0007669"/>
    <property type="project" value="UniProtKB-ARBA"/>
</dbReference>
<dbReference type="EMBL" id="CAJOAZ010000855">
    <property type="protein sequence ID" value="CAF3724393.1"/>
    <property type="molecule type" value="Genomic_DNA"/>
</dbReference>
<name>A0A815IW71_9BILA</name>
<dbReference type="PANTHER" id="PTHR44981">
    <property type="entry name" value="PERICENTRIN-LIKE PROTEIN, ISOFORM F"/>
    <property type="match status" value="1"/>
</dbReference>
<dbReference type="GO" id="GO:0060090">
    <property type="term" value="F:molecular adaptor activity"/>
    <property type="evidence" value="ECO:0007669"/>
    <property type="project" value="InterPro"/>
</dbReference>
<evidence type="ECO:0000256" key="5">
    <source>
        <dbReference type="ARBA" id="ARBA00023212"/>
    </source>
</evidence>
<evidence type="ECO:0000313" key="7">
    <source>
        <dbReference type="EMBL" id="CAF1371261.1"/>
    </source>
</evidence>
<reference evidence="7" key="1">
    <citation type="submission" date="2021-02" db="EMBL/GenBank/DDBJ databases">
        <authorList>
            <person name="Nowell W R."/>
        </authorList>
    </citation>
    <scope>NUCLEOTIDE SEQUENCE</scope>
</reference>
<sequence length="428" mass="50974">MNKHKIPRQPTASPYFKEEKNSCQTIIPCRRQEISPIESTLTHMSIPLSTTPIDWKLRYETLQNQHQLELEHVRHHYEHQLKEKVTEIRTQLKHEYEQQLSEFQARLFEQQRQQLHNLSSSSLGLDQSIGDQVREQIRLAQENDRKDEELRQCLLKQSTNSDELKQIINKLHNEGKDIILILIEKIEVNIFLGIHVLTLSERLALQLNGININTKETSLDSLQKLDEENSFLRSFIANMNANETADKLIKSLADVFRCEQERRIIQSRQHPNSDKLEQDIHAMCNYQRDALAKFLPQDGHLLNNEFNKSKRLSNQSISNKFYFKYIRSENYRKALIYQKRYLLVLLTGYADTETYALNEIRRLTGDMKQNSYPYQSKYDKMKLIPKQPYHKHLYNYRFRFRYYVRVVIAIIRMRCFAKKWTQKLASGK</sequence>
<evidence type="ECO:0000256" key="3">
    <source>
        <dbReference type="ARBA" id="ARBA00022553"/>
    </source>
</evidence>
<dbReference type="AlphaFoldDB" id="A0A815IW71"/>
<feature type="domain" description="Pericentrin/AKAP-450 centrosomal targeting" evidence="6">
    <location>
        <begin position="324"/>
        <end position="420"/>
    </location>
</feature>
<dbReference type="InterPro" id="IPR028745">
    <property type="entry name" value="AKAP9/Pericentrin"/>
</dbReference>
<keyword evidence="4" id="KW-0175">Coiled coil</keyword>
<evidence type="ECO:0000259" key="6">
    <source>
        <dbReference type="Pfam" id="PF10495"/>
    </source>
</evidence>
<evidence type="ECO:0000313" key="9">
    <source>
        <dbReference type="Proteomes" id="UP000663845"/>
    </source>
</evidence>
<dbReference type="InterPro" id="IPR019528">
    <property type="entry name" value="PACT_domain"/>
</dbReference>
<keyword evidence="3" id="KW-0597">Phosphoprotein</keyword>
<evidence type="ECO:0000256" key="4">
    <source>
        <dbReference type="ARBA" id="ARBA00023054"/>
    </source>
</evidence>
<comment type="subcellular location">
    <subcellularLocation>
        <location evidence="1">Cytoplasm</location>
        <location evidence="1">Cytoskeleton</location>
        <location evidence="1">Microtubule organizing center</location>
        <location evidence="1">Centrosome</location>
    </subcellularLocation>
</comment>
<dbReference type="GO" id="GO:0007165">
    <property type="term" value="P:signal transduction"/>
    <property type="evidence" value="ECO:0007669"/>
    <property type="project" value="InterPro"/>
</dbReference>
<gene>
    <name evidence="7" type="ORF">JYZ213_LOCUS36136</name>
    <name evidence="8" type="ORF">OXD698_LOCUS13852</name>
</gene>
<comment type="caution">
    <text evidence="7">The sequence shown here is derived from an EMBL/GenBank/DDBJ whole genome shotgun (WGS) entry which is preliminary data.</text>
</comment>
<proteinExistence type="predicted"/>
<dbReference type="Proteomes" id="UP000663844">
    <property type="component" value="Unassembled WGS sequence"/>
</dbReference>